<feature type="chain" id="PRO_5042224219" description="Transmembrane protein" evidence="3">
    <location>
        <begin position="21"/>
        <end position="316"/>
    </location>
</feature>
<dbReference type="EMBL" id="JAKWBI020000582">
    <property type="protein sequence ID" value="KAJ2893630.1"/>
    <property type="molecule type" value="Genomic_DNA"/>
</dbReference>
<gene>
    <name evidence="4" type="ORF">MKZ38_008401</name>
</gene>
<evidence type="ECO:0000313" key="5">
    <source>
        <dbReference type="Proteomes" id="UP001201980"/>
    </source>
</evidence>
<proteinExistence type="predicted"/>
<protein>
    <recommendedName>
        <fullName evidence="6">Transmembrane protein</fullName>
    </recommendedName>
</protein>
<evidence type="ECO:0008006" key="6">
    <source>
        <dbReference type="Google" id="ProtNLM"/>
    </source>
</evidence>
<evidence type="ECO:0000256" key="3">
    <source>
        <dbReference type="SAM" id="SignalP"/>
    </source>
</evidence>
<sequence>MRRHSIPLVVAAWLVILTTAPPIPRPVVVWHHSAILAADQKPLVRIRDLMASYVSGTIPGLDCCGAEDHKCGPTTYINPLSRICCRRYSHTSDILIETACNTNPEHCYSTGCCEKRTGDEETTIIRHRHQRLSTRNDHSHDDADSEHPSLTSGLMPLLWTGVSVLGLGVLYSFWWLWFTWPPREPSGETLNKREWRQLRRKYERQERMRRRNAGRTTSGYARRDTSKWNTCDHEHGRLRDGRSGWDGHSDFSIACDACRANTAKNRSRRTRTERSRRDDEHMPRGRESDREQEADYSRYLELESMDPVPRVVRDRV</sequence>
<name>A0AAD5RGS3_9PEZI</name>
<keyword evidence="3" id="KW-0732">Signal</keyword>
<feature type="signal peptide" evidence="3">
    <location>
        <begin position="1"/>
        <end position="20"/>
    </location>
</feature>
<keyword evidence="5" id="KW-1185">Reference proteome</keyword>
<dbReference type="Proteomes" id="UP001201980">
    <property type="component" value="Unassembled WGS sequence"/>
</dbReference>
<keyword evidence="2" id="KW-0812">Transmembrane</keyword>
<keyword evidence="2" id="KW-0472">Membrane</keyword>
<evidence type="ECO:0000313" key="4">
    <source>
        <dbReference type="EMBL" id="KAJ2893630.1"/>
    </source>
</evidence>
<feature type="region of interest" description="Disordered" evidence="1">
    <location>
        <begin position="262"/>
        <end position="316"/>
    </location>
</feature>
<feature type="compositionally biased region" description="Basic and acidic residues" evidence="1">
    <location>
        <begin position="270"/>
        <end position="301"/>
    </location>
</feature>
<keyword evidence="2" id="KW-1133">Transmembrane helix</keyword>
<evidence type="ECO:0000256" key="2">
    <source>
        <dbReference type="SAM" id="Phobius"/>
    </source>
</evidence>
<dbReference type="AlphaFoldDB" id="A0AAD5RGS3"/>
<organism evidence="4 5">
    <name type="scientific">Zalerion maritima</name>
    <dbReference type="NCBI Taxonomy" id="339359"/>
    <lineage>
        <taxon>Eukaryota</taxon>
        <taxon>Fungi</taxon>
        <taxon>Dikarya</taxon>
        <taxon>Ascomycota</taxon>
        <taxon>Pezizomycotina</taxon>
        <taxon>Sordariomycetes</taxon>
        <taxon>Lulworthiomycetidae</taxon>
        <taxon>Lulworthiales</taxon>
        <taxon>Lulworthiaceae</taxon>
        <taxon>Zalerion</taxon>
    </lineage>
</organism>
<comment type="caution">
    <text evidence="4">The sequence shown here is derived from an EMBL/GenBank/DDBJ whole genome shotgun (WGS) entry which is preliminary data.</text>
</comment>
<accession>A0AAD5RGS3</accession>
<feature type="transmembrane region" description="Helical" evidence="2">
    <location>
        <begin position="157"/>
        <end position="178"/>
    </location>
</feature>
<reference evidence="4" key="1">
    <citation type="submission" date="2022-07" db="EMBL/GenBank/DDBJ databases">
        <title>Draft genome sequence of Zalerion maritima ATCC 34329, a (micro)plastics degrading marine fungus.</title>
        <authorList>
            <person name="Paco A."/>
            <person name="Goncalves M.F.M."/>
            <person name="Rocha-Santos T.A.P."/>
            <person name="Alves A."/>
        </authorList>
    </citation>
    <scope>NUCLEOTIDE SEQUENCE</scope>
    <source>
        <strain evidence="4">ATCC 34329</strain>
    </source>
</reference>
<evidence type="ECO:0000256" key="1">
    <source>
        <dbReference type="SAM" id="MobiDB-lite"/>
    </source>
</evidence>